<sequence length="114" mass="11914">MEMSTATRSAVASCSSAPPDGFADEIRALVEATAPRLFAVVERFRTSDGDHDARVAAWGLAHDDGSAQVTAVDGGFRMSLRTPDRAAHMISMRPGSVDCLVRPGSATAPLTPEG</sequence>
<evidence type="ECO:0000313" key="2">
    <source>
        <dbReference type="EMBL" id="SFY26088.1"/>
    </source>
</evidence>
<accession>A0A1K2DTP0</accession>
<feature type="region of interest" description="Disordered" evidence="1">
    <location>
        <begin position="1"/>
        <end position="20"/>
    </location>
</feature>
<dbReference type="STRING" id="1893.SAMN02787144_1015108"/>
<name>A0A1K2DTP0_STRAR</name>
<organism evidence="2 3">
    <name type="scientific">Streptomyces atratus</name>
    <dbReference type="NCBI Taxonomy" id="1893"/>
    <lineage>
        <taxon>Bacteria</taxon>
        <taxon>Bacillati</taxon>
        <taxon>Actinomycetota</taxon>
        <taxon>Actinomycetes</taxon>
        <taxon>Kitasatosporales</taxon>
        <taxon>Streptomycetaceae</taxon>
        <taxon>Streptomyces</taxon>
    </lineage>
</organism>
<evidence type="ECO:0000313" key="3">
    <source>
        <dbReference type="Proteomes" id="UP000181909"/>
    </source>
</evidence>
<gene>
    <name evidence="2" type="ORF">SAMN02787144_1015108</name>
</gene>
<dbReference type="AlphaFoldDB" id="A0A1K2DTP0"/>
<feature type="compositionally biased region" description="Polar residues" evidence="1">
    <location>
        <begin position="1"/>
        <end position="16"/>
    </location>
</feature>
<dbReference type="Proteomes" id="UP000181909">
    <property type="component" value="Unassembled WGS sequence"/>
</dbReference>
<proteinExistence type="predicted"/>
<dbReference type="RefSeq" id="WP_072487279.1">
    <property type="nucleotide sequence ID" value="NZ_CP109381.1"/>
</dbReference>
<protein>
    <submittedName>
        <fullName evidence="2">Uncharacterized protein</fullName>
    </submittedName>
</protein>
<dbReference type="EMBL" id="FPJO01000015">
    <property type="protein sequence ID" value="SFY26088.1"/>
    <property type="molecule type" value="Genomic_DNA"/>
</dbReference>
<evidence type="ECO:0000256" key="1">
    <source>
        <dbReference type="SAM" id="MobiDB-lite"/>
    </source>
</evidence>
<reference evidence="2 3" key="1">
    <citation type="submission" date="2016-11" db="EMBL/GenBank/DDBJ databases">
        <authorList>
            <person name="Jaros S."/>
            <person name="Januszkiewicz K."/>
            <person name="Wedrychowicz H."/>
        </authorList>
    </citation>
    <scope>NUCLEOTIDE SEQUENCE [LARGE SCALE GENOMIC DNA]</scope>
    <source>
        <strain evidence="2 3">OK807</strain>
    </source>
</reference>
<dbReference type="OrthoDB" id="3694433at2"/>